<evidence type="ECO:0000313" key="2">
    <source>
        <dbReference type="EMBL" id="MQL53923.1"/>
    </source>
</evidence>
<protein>
    <submittedName>
        <fullName evidence="2">Uncharacterized protein</fullName>
    </submittedName>
</protein>
<proteinExistence type="predicted"/>
<gene>
    <name evidence="2" type="ORF">GFC01_17000</name>
</gene>
<dbReference type="EMBL" id="WHYR01000079">
    <property type="protein sequence ID" value="MQL53923.1"/>
    <property type="molecule type" value="Genomic_DNA"/>
</dbReference>
<accession>A0A6N7IWE2</accession>
<feature type="transmembrane region" description="Helical" evidence="1">
    <location>
        <begin position="140"/>
        <end position="158"/>
    </location>
</feature>
<keyword evidence="1" id="KW-1133">Transmembrane helix</keyword>
<comment type="caution">
    <text evidence="2">The sequence shown here is derived from an EMBL/GenBank/DDBJ whole genome shotgun (WGS) entry which is preliminary data.</text>
</comment>
<organism evidence="2 3">
    <name type="scientific">Desulfofundulus thermobenzoicus</name>
    <dbReference type="NCBI Taxonomy" id="29376"/>
    <lineage>
        <taxon>Bacteria</taxon>
        <taxon>Bacillati</taxon>
        <taxon>Bacillota</taxon>
        <taxon>Clostridia</taxon>
        <taxon>Eubacteriales</taxon>
        <taxon>Peptococcaceae</taxon>
        <taxon>Desulfofundulus</taxon>
    </lineage>
</organism>
<feature type="transmembrane region" description="Helical" evidence="1">
    <location>
        <begin position="73"/>
        <end position="92"/>
    </location>
</feature>
<dbReference type="AlphaFoldDB" id="A0A6N7IWE2"/>
<feature type="transmembrane region" description="Helical" evidence="1">
    <location>
        <begin position="20"/>
        <end position="42"/>
    </location>
</feature>
<dbReference type="OrthoDB" id="1724319at2"/>
<dbReference type="Proteomes" id="UP000441717">
    <property type="component" value="Unassembled WGS sequence"/>
</dbReference>
<keyword evidence="1" id="KW-0812">Transmembrane</keyword>
<dbReference type="RefSeq" id="WP_152948371.1">
    <property type="nucleotide sequence ID" value="NZ_WHYR01000079.1"/>
</dbReference>
<keyword evidence="3" id="KW-1185">Reference proteome</keyword>
<sequence>MMSDIIPTILSGETAMDRMPLLALIFQSIPESVIILTLGLTLMGIELKWKRIIPAAMLSSLASYFVRELPIPYGLHTFIGIIIITLLVLLFFRISLVIALNVALVGIVSLALVELLYWPFLLLITNHNITAIWHSQTLRILAAVPELVTLSLITWYCIKRKITLRTPGNNKEKHKYQGTDHL</sequence>
<evidence type="ECO:0000256" key="1">
    <source>
        <dbReference type="SAM" id="Phobius"/>
    </source>
</evidence>
<reference evidence="2 3" key="1">
    <citation type="submission" date="2019-10" db="EMBL/GenBank/DDBJ databases">
        <title>Comparative genomics of sulfur disproportionating microorganisms.</title>
        <authorList>
            <person name="Ward L.M."/>
            <person name="Bertran E."/>
            <person name="Johnston D."/>
        </authorList>
    </citation>
    <scope>NUCLEOTIDE SEQUENCE [LARGE SCALE GENOMIC DNA]</scope>
    <source>
        <strain evidence="2 3">DSM 14055</strain>
    </source>
</reference>
<keyword evidence="1" id="KW-0472">Membrane</keyword>
<name>A0A6N7IWE2_9FIRM</name>
<feature type="transmembrane region" description="Helical" evidence="1">
    <location>
        <begin position="99"/>
        <end position="120"/>
    </location>
</feature>
<evidence type="ECO:0000313" key="3">
    <source>
        <dbReference type="Proteomes" id="UP000441717"/>
    </source>
</evidence>